<feature type="domain" description="AP2/ERF" evidence="7">
    <location>
        <begin position="200"/>
        <end position="257"/>
    </location>
</feature>
<keyword evidence="3" id="KW-0805">Transcription regulation</keyword>
<keyword evidence="4" id="KW-0238">DNA-binding</keyword>
<organism evidence="8 9">
    <name type="scientific">Quercus suber</name>
    <name type="common">Cork oak</name>
    <dbReference type="NCBI Taxonomy" id="58331"/>
    <lineage>
        <taxon>Eukaryota</taxon>
        <taxon>Viridiplantae</taxon>
        <taxon>Streptophyta</taxon>
        <taxon>Embryophyta</taxon>
        <taxon>Tracheophyta</taxon>
        <taxon>Spermatophyta</taxon>
        <taxon>Magnoliopsida</taxon>
        <taxon>eudicotyledons</taxon>
        <taxon>Gunneridae</taxon>
        <taxon>Pentapetalae</taxon>
        <taxon>rosids</taxon>
        <taxon>fabids</taxon>
        <taxon>Fagales</taxon>
        <taxon>Fagaceae</taxon>
        <taxon>Quercus</taxon>
    </lineage>
</organism>
<evidence type="ECO:0000313" key="9">
    <source>
        <dbReference type="Proteomes" id="UP000237347"/>
    </source>
</evidence>
<dbReference type="GO" id="GO:0005634">
    <property type="term" value="C:nucleus"/>
    <property type="evidence" value="ECO:0007669"/>
    <property type="project" value="UniProtKB-SubCell"/>
</dbReference>
<comment type="caution">
    <text evidence="8">The sequence shown here is derived from an EMBL/GenBank/DDBJ whole genome shotgun (WGS) entry which is preliminary data.</text>
</comment>
<comment type="subcellular location">
    <subcellularLocation>
        <location evidence="1">Nucleus</location>
    </subcellularLocation>
</comment>
<dbReference type="InterPro" id="IPR001471">
    <property type="entry name" value="AP2/ERF_dom"/>
</dbReference>
<dbReference type="AlphaFoldDB" id="A0AAW0LXY9"/>
<dbReference type="InterPro" id="IPR016177">
    <property type="entry name" value="DNA-bd_dom_sf"/>
</dbReference>
<dbReference type="GO" id="GO:0003700">
    <property type="term" value="F:DNA-binding transcription factor activity"/>
    <property type="evidence" value="ECO:0007669"/>
    <property type="project" value="InterPro"/>
</dbReference>
<dbReference type="PANTHER" id="PTHR31677:SF157">
    <property type="entry name" value="AP2_ERF DOMAIN-CONTAINING PROTEIN"/>
    <property type="match status" value="1"/>
</dbReference>
<evidence type="ECO:0000256" key="4">
    <source>
        <dbReference type="ARBA" id="ARBA00023125"/>
    </source>
</evidence>
<dbReference type="EMBL" id="PKMF04000046">
    <property type="protein sequence ID" value="KAK7855328.1"/>
    <property type="molecule type" value="Genomic_DNA"/>
</dbReference>
<dbReference type="FunFam" id="3.30.730.10:FF:000001">
    <property type="entry name" value="Ethylene-responsive transcription factor 2"/>
    <property type="match status" value="1"/>
</dbReference>
<evidence type="ECO:0000313" key="8">
    <source>
        <dbReference type="EMBL" id="KAK7855328.1"/>
    </source>
</evidence>
<evidence type="ECO:0000256" key="5">
    <source>
        <dbReference type="ARBA" id="ARBA00023163"/>
    </source>
</evidence>
<dbReference type="GO" id="GO:0009873">
    <property type="term" value="P:ethylene-activated signaling pathway"/>
    <property type="evidence" value="ECO:0007669"/>
    <property type="project" value="UniProtKB-KW"/>
</dbReference>
<dbReference type="SUPFAM" id="SSF54171">
    <property type="entry name" value="DNA-binding domain"/>
    <property type="match status" value="1"/>
</dbReference>
<dbReference type="PRINTS" id="PR00367">
    <property type="entry name" value="ETHRSPELEMNT"/>
</dbReference>
<protein>
    <submittedName>
        <fullName evidence="8">Ethylene-responsive transcription factor 12</fullName>
    </submittedName>
</protein>
<evidence type="ECO:0000256" key="6">
    <source>
        <dbReference type="ARBA" id="ARBA00023242"/>
    </source>
</evidence>
<dbReference type="Gene3D" id="3.30.730.10">
    <property type="entry name" value="AP2/ERF domain"/>
    <property type="match status" value="1"/>
</dbReference>
<proteinExistence type="predicted"/>
<evidence type="ECO:0000256" key="3">
    <source>
        <dbReference type="ARBA" id="ARBA00023015"/>
    </source>
</evidence>
<dbReference type="GO" id="GO:0003677">
    <property type="term" value="F:DNA binding"/>
    <property type="evidence" value="ECO:0007669"/>
    <property type="project" value="UniProtKB-KW"/>
</dbReference>
<dbReference type="InterPro" id="IPR036955">
    <property type="entry name" value="AP2/ERF_dom_sf"/>
</dbReference>
<name>A0AAW0LXY9_QUESU</name>
<evidence type="ECO:0000259" key="7">
    <source>
        <dbReference type="PROSITE" id="PS51032"/>
    </source>
</evidence>
<dbReference type="SMART" id="SM00380">
    <property type="entry name" value="AP2"/>
    <property type="match status" value="1"/>
</dbReference>
<accession>A0AAW0LXY9</accession>
<reference evidence="8 9" key="1">
    <citation type="journal article" date="2018" name="Sci. Data">
        <title>The draft genome sequence of cork oak.</title>
        <authorList>
            <person name="Ramos A.M."/>
            <person name="Usie A."/>
            <person name="Barbosa P."/>
            <person name="Barros P.M."/>
            <person name="Capote T."/>
            <person name="Chaves I."/>
            <person name="Simoes F."/>
            <person name="Abreu I."/>
            <person name="Carrasquinho I."/>
            <person name="Faro C."/>
            <person name="Guimaraes J.B."/>
            <person name="Mendonca D."/>
            <person name="Nobrega F."/>
            <person name="Rodrigues L."/>
            <person name="Saibo N.J.M."/>
            <person name="Varela M.C."/>
            <person name="Egas C."/>
            <person name="Matos J."/>
            <person name="Miguel C.M."/>
            <person name="Oliveira M.M."/>
            <person name="Ricardo C.P."/>
            <person name="Goncalves S."/>
        </authorList>
    </citation>
    <scope>NUCLEOTIDE SEQUENCE [LARGE SCALE GENOMIC DNA]</scope>
    <source>
        <strain evidence="9">cv. HL8</strain>
    </source>
</reference>
<dbReference type="CDD" id="cd00018">
    <property type="entry name" value="AP2"/>
    <property type="match status" value="1"/>
</dbReference>
<keyword evidence="5" id="KW-0804">Transcription</keyword>
<keyword evidence="2" id="KW-0936">Ethylene signaling pathway</keyword>
<dbReference type="PANTHER" id="PTHR31677">
    <property type="entry name" value="AP2 DOMAIN CLASS TRANSCRIPTION FACTOR"/>
    <property type="match status" value="1"/>
</dbReference>
<sequence length="316" mass="35927">MSLLCSVVSNGYDFPYYGTRLDFRVSLVMEDSNFLTCWQEFKLRIENSWELPNYGCSVEILHQVLVDAAFGSKLGAMHRAALNKVPNNEMVYVMLLDDEELKLQELKAGPNPLRCSDHFAANGVHGCSLYKDLLTKFPPISVKNIRRSIHSVLNFGILLQRLSRNCLSERKIRKHVVLPLLRLDSSSVATTRPPPKHQTHYKGVRKRQWGHFAAEIRDPWKKTCEWLGTFDTAEEAALAYDEAALSLRGPKAKTNFGFILPPPSPPPPVRSEYRGYKMENLAVMTTQTHTQHDTKTSSSPEKRPFLFDLNLPAPLF</sequence>
<gene>
    <name evidence="8" type="primary">ERF12_2</name>
    <name evidence="8" type="ORF">CFP56_028277</name>
</gene>
<dbReference type="PROSITE" id="PS51032">
    <property type="entry name" value="AP2_ERF"/>
    <property type="match status" value="1"/>
</dbReference>
<keyword evidence="6" id="KW-0539">Nucleus</keyword>
<evidence type="ECO:0000256" key="2">
    <source>
        <dbReference type="ARBA" id="ARBA00022745"/>
    </source>
</evidence>
<dbReference type="Proteomes" id="UP000237347">
    <property type="component" value="Unassembled WGS sequence"/>
</dbReference>
<keyword evidence="9" id="KW-1185">Reference proteome</keyword>
<dbReference type="Pfam" id="PF00847">
    <property type="entry name" value="AP2"/>
    <property type="match status" value="1"/>
</dbReference>
<evidence type="ECO:0000256" key="1">
    <source>
        <dbReference type="ARBA" id="ARBA00004123"/>
    </source>
</evidence>